<keyword evidence="3" id="KW-1185">Reference proteome</keyword>
<reference evidence="2 3" key="1">
    <citation type="submission" date="2019-10" db="EMBL/GenBank/DDBJ databases">
        <authorList>
            <person name="Palmer J.M."/>
        </authorList>
    </citation>
    <scope>NUCLEOTIDE SEQUENCE [LARGE SCALE GENOMIC DNA]</scope>
    <source>
        <strain evidence="2 3">TWF730</strain>
    </source>
</reference>
<organism evidence="2 3">
    <name type="scientific">Orbilia blumenaviensis</name>
    <dbReference type="NCBI Taxonomy" id="1796055"/>
    <lineage>
        <taxon>Eukaryota</taxon>
        <taxon>Fungi</taxon>
        <taxon>Dikarya</taxon>
        <taxon>Ascomycota</taxon>
        <taxon>Pezizomycotina</taxon>
        <taxon>Orbiliomycetes</taxon>
        <taxon>Orbiliales</taxon>
        <taxon>Orbiliaceae</taxon>
        <taxon>Orbilia</taxon>
    </lineage>
</organism>
<gene>
    <name evidence="2" type="ORF">TWF730_003018</name>
</gene>
<evidence type="ECO:0000313" key="2">
    <source>
        <dbReference type="EMBL" id="KAK6337623.1"/>
    </source>
</evidence>
<dbReference type="Proteomes" id="UP001373714">
    <property type="component" value="Unassembled WGS sequence"/>
</dbReference>
<feature type="compositionally biased region" description="Gly residues" evidence="1">
    <location>
        <begin position="172"/>
        <end position="184"/>
    </location>
</feature>
<comment type="caution">
    <text evidence="2">The sequence shown here is derived from an EMBL/GenBank/DDBJ whole genome shotgun (WGS) entry which is preliminary data.</text>
</comment>
<proteinExistence type="predicted"/>
<dbReference type="EMBL" id="JAVHNS010000013">
    <property type="protein sequence ID" value="KAK6337623.1"/>
    <property type="molecule type" value="Genomic_DNA"/>
</dbReference>
<dbReference type="AlphaFoldDB" id="A0AAV9UC42"/>
<evidence type="ECO:0000313" key="3">
    <source>
        <dbReference type="Proteomes" id="UP001373714"/>
    </source>
</evidence>
<name>A0AAV9UC42_9PEZI</name>
<evidence type="ECO:0000256" key="1">
    <source>
        <dbReference type="SAM" id="MobiDB-lite"/>
    </source>
</evidence>
<sequence length="214" mass="24081">MSHMQLLPYNWPPGNGHIPSLRGAKIMQSQVQAAEVSTLVWCQFDLLNPPLDPNIPIQEYQDAINTIPAHVRAINPQWSWRPNPHLELTWEGAPIPRRNRGRRPKGNAVPENFAYVPPLLLEPDPFRWKDKAKNAEMNGILKFEPPLYGAEDPAGNDFYWRRYPPSWNDPRGPGGSGGSAGGGIFKKRDGDTGVVESEIEIESKPIHRSNRPTK</sequence>
<protein>
    <submittedName>
        <fullName evidence="2">Uncharacterized protein</fullName>
    </submittedName>
</protein>
<feature type="region of interest" description="Disordered" evidence="1">
    <location>
        <begin position="168"/>
        <end position="214"/>
    </location>
</feature>
<accession>A0AAV9UC42</accession>